<name>A0AAD1FDF0_METFU</name>
<keyword evidence="6 8" id="KW-1133">Transmembrane helix</keyword>
<evidence type="ECO:0000256" key="6">
    <source>
        <dbReference type="ARBA" id="ARBA00022989"/>
    </source>
</evidence>
<dbReference type="NCBIfam" id="TIGR00842">
    <property type="entry name" value="bcct"/>
    <property type="match status" value="1"/>
</dbReference>
<sequence>MTDTRVETDHDRLNRAVFFGSATCILALAFWALLDSDSAATALGVVLGWISEGFGWYYFLAATLYVVFVLVIALSRFGDIRMGPDHARPEFNLFTWGAMLFAAGIGIDLMFFSVAEPVTHLLQPPEGAPGTLDAARQGVAWTLFHYGITGWSMYALMGMALGYFSFRHGMPLSIRSALYPIFGRRVHGALGHGVEIAAVLGTVFGIATSLGIGVVQLNYGLKFMFDVPEGILPQALLILLSVVMATISTVSGVDKGIRRLSELNVLLAIALILFVLFSGNTVFLLNGVVLNIGDYLSGFASMTLNTFAFDRPVDWLNGWTLFFWAWWVAWAPFVGLFLARISRGRTLREFVLGTLVIPFTFTLIWISIFGNSALDVVLSGSAEFGEMAVNTPERAFYGLLAQYPWIGLSALLATLTGLLFYVTSADSGALVLGNFTSVLKDPSSDAPSWLRIFWSVVIGVLTLAMLMVGGVPTLQNATVIMGLPFSFVMFFIMAGLYRALRLEVVRRDSHQHGLAGYLSARVQPSAGDVPDWQQRVERVTTHPDREAALAMLEAVCRPALGEVCSALRRQGISARISDRNPTADGLPRLALKVPCGEAAPFRYEVRVVEAATPAYAAPGTPERCFRLEVHLPEGGQGYNLWGFSQEQVIADVLDQYERHLHVLQQVSASLPLAGR</sequence>
<keyword evidence="7 8" id="KW-0472">Membrane</keyword>
<keyword evidence="4" id="KW-1003">Cell membrane</keyword>
<dbReference type="EMBL" id="AP014862">
    <property type="protein sequence ID" value="BAU72520.1"/>
    <property type="molecule type" value="Genomic_DNA"/>
</dbReference>
<dbReference type="GO" id="GO:0022857">
    <property type="term" value="F:transmembrane transporter activity"/>
    <property type="evidence" value="ECO:0007669"/>
    <property type="project" value="InterPro"/>
</dbReference>
<accession>A0AAD1FDF0</accession>
<feature type="transmembrane region" description="Helical" evidence="8">
    <location>
        <begin position="452"/>
        <end position="471"/>
    </location>
</feature>
<dbReference type="AlphaFoldDB" id="A0AAD1FDF0"/>
<evidence type="ECO:0000256" key="8">
    <source>
        <dbReference type="SAM" id="Phobius"/>
    </source>
</evidence>
<dbReference type="NCBIfam" id="NF007399">
    <property type="entry name" value="PRK09928.1"/>
    <property type="match status" value="1"/>
</dbReference>
<dbReference type="GO" id="GO:0005886">
    <property type="term" value="C:plasma membrane"/>
    <property type="evidence" value="ECO:0007669"/>
    <property type="project" value="UniProtKB-SubCell"/>
</dbReference>
<organism evidence="9 10">
    <name type="scientific">Metapseudomonas furukawaii</name>
    <name type="common">Pseudomonas furukawaii</name>
    <dbReference type="NCBI Taxonomy" id="1149133"/>
    <lineage>
        <taxon>Bacteria</taxon>
        <taxon>Pseudomonadati</taxon>
        <taxon>Pseudomonadota</taxon>
        <taxon>Gammaproteobacteria</taxon>
        <taxon>Pseudomonadales</taxon>
        <taxon>Pseudomonadaceae</taxon>
        <taxon>Metapseudomonas</taxon>
    </lineage>
</organism>
<dbReference type="Proteomes" id="UP000218554">
    <property type="component" value="Chromosome"/>
</dbReference>
<feature type="transmembrane region" description="Helical" evidence="8">
    <location>
        <begin position="350"/>
        <end position="370"/>
    </location>
</feature>
<evidence type="ECO:0000256" key="2">
    <source>
        <dbReference type="ARBA" id="ARBA00005658"/>
    </source>
</evidence>
<feature type="transmembrane region" description="Helical" evidence="8">
    <location>
        <begin position="12"/>
        <end position="34"/>
    </location>
</feature>
<protein>
    <submittedName>
        <fullName evidence="9">High-affinity choline uptake protein BetT</fullName>
    </submittedName>
</protein>
<feature type="transmembrane region" description="Helical" evidence="8">
    <location>
        <begin position="265"/>
        <end position="289"/>
    </location>
</feature>
<dbReference type="KEGG" id="pfuw:KF707C_8320"/>
<comment type="similarity">
    <text evidence="2">Belongs to the BCCT transporter (TC 2.A.15) family.</text>
</comment>
<evidence type="ECO:0000313" key="10">
    <source>
        <dbReference type="Proteomes" id="UP000218554"/>
    </source>
</evidence>
<dbReference type="Pfam" id="PF02028">
    <property type="entry name" value="BCCT"/>
    <property type="match status" value="1"/>
</dbReference>
<gene>
    <name evidence="9" type="ORF">KF707C_8320</name>
</gene>
<keyword evidence="10" id="KW-1185">Reference proteome</keyword>
<comment type="subcellular location">
    <subcellularLocation>
        <location evidence="1">Cell membrane</location>
        <topology evidence="1">Multi-pass membrane protein</topology>
    </subcellularLocation>
</comment>
<evidence type="ECO:0000256" key="7">
    <source>
        <dbReference type="ARBA" id="ARBA00023136"/>
    </source>
</evidence>
<evidence type="ECO:0000256" key="1">
    <source>
        <dbReference type="ARBA" id="ARBA00004651"/>
    </source>
</evidence>
<reference evidence="9 10" key="2">
    <citation type="journal article" date="2017" name="Int. J. Syst. Evol. Microbiol.">
        <title>Pseudomonas furukawaii sp. nov., a polychlorinated biphenyl-degrading bacterium isolated from biphenyl-contaminated soil in Japan.</title>
        <authorList>
            <person name="Kimura N."/>
            <person name="Watanabe T."/>
            <person name="Suenaga H."/>
            <person name="Fujihara H."/>
            <person name="Futagami T."/>
            <person name="Goto M."/>
            <person name="Hanada S."/>
            <person name="Hirose J."/>
        </authorList>
    </citation>
    <scope>NUCLEOTIDE SEQUENCE [LARGE SCALE GENOMIC DNA]</scope>
    <source>
        <strain evidence="10">DSM 10086 / NBRC 110670 / KF707</strain>
    </source>
</reference>
<proteinExistence type="inferred from homology"/>
<feature type="transmembrane region" description="Helical" evidence="8">
    <location>
        <begin position="405"/>
        <end position="432"/>
    </location>
</feature>
<feature type="transmembrane region" description="Helical" evidence="8">
    <location>
        <begin position="319"/>
        <end position="338"/>
    </location>
</feature>
<feature type="transmembrane region" description="Helical" evidence="8">
    <location>
        <begin position="194"/>
        <end position="219"/>
    </location>
</feature>
<dbReference type="PANTHER" id="PTHR30047">
    <property type="entry name" value="HIGH-AFFINITY CHOLINE TRANSPORT PROTEIN-RELATED"/>
    <property type="match status" value="1"/>
</dbReference>
<evidence type="ECO:0000256" key="5">
    <source>
        <dbReference type="ARBA" id="ARBA00022692"/>
    </source>
</evidence>
<evidence type="ECO:0000256" key="3">
    <source>
        <dbReference type="ARBA" id="ARBA00022448"/>
    </source>
</evidence>
<dbReference type="InterPro" id="IPR018093">
    <property type="entry name" value="BCCT_CS"/>
</dbReference>
<feature type="transmembrane region" description="Helical" evidence="8">
    <location>
        <begin position="477"/>
        <end position="497"/>
    </location>
</feature>
<dbReference type="RefSeq" id="WP_004420170.1">
    <property type="nucleotide sequence ID" value="NZ_AJMR01000047.1"/>
</dbReference>
<feature type="transmembrane region" description="Helical" evidence="8">
    <location>
        <begin position="231"/>
        <end position="253"/>
    </location>
</feature>
<evidence type="ECO:0000313" key="9">
    <source>
        <dbReference type="EMBL" id="BAU72520.1"/>
    </source>
</evidence>
<feature type="transmembrane region" description="Helical" evidence="8">
    <location>
        <begin position="93"/>
        <end position="115"/>
    </location>
</feature>
<dbReference type="InterPro" id="IPR000060">
    <property type="entry name" value="BCCT_transptr"/>
</dbReference>
<reference evidence="10" key="1">
    <citation type="submission" date="2015-05" db="EMBL/GenBank/DDBJ databases">
        <title>Draft genome sequencing of a biphenyl-degrading bacterium, Pseudomonas balearica KF707 (=NBRC110670).</title>
        <authorList>
            <person name="Kimura N."/>
            <person name="Hirose J."/>
            <person name="Watanabe T."/>
            <person name="Suenaga H."/>
            <person name="Fujihara H."/>
            <person name="Noguchi M."/>
            <person name="Hashimoto M."/>
            <person name="Shimodaira J."/>
            <person name="Tsuchikane K."/>
            <person name="Hosoyama A."/>
            <person name="Yamazoe A."/>
            <person name="Fujita N."/>
            <person name="Furukawa K."/>
        </authorList>
    </citation>
    <scope>NUCLEOTIDE SEQUENCE [LARGE SCALE GENOMIC DNA]</scope>
    <source>
        <strain evidence="10">DSM 10086 / NBRC 110670 / KF707</strain>
    </source>
</reference>
<dbReference type="PROSITE" id="PS01303">
    <property type="entry name" value="BCCT"/>
    <property type="match status" value="1"/>
</dbReference>
<feature type="transmembrane region" description="Helical" evidence="8">
    <location>
        <begin position="143"/>
        <end position="166"/>
    </location>
</feature>
<feature type="transmembrane region" description="Helical" evidence="8">
    <location>
        <begin position="54"/>
        <end position="73"/>
    </location>
</feature>
<dbReference type="PANTHER" id="PTHR30047:SF7">
    <property type="entry name" value="HIGH-AFFINITY CHOLINE TRANSPORT PROTEIN"/>
    <property type="match status" value="1"/>
</dbReference>
<keyword evidence="3" id="KW-0813">Transport</keyword>
<evidence type="ECO:0000256" key="4">
    <source>
        <dbReference type="ARBA" id="ARBA00022475"/>
    </source>
</evidence>
<keyword evidence="5 8" id="KW-0812">Transmembrane</keyword>